<protein>
    <submittedName>
        <fullName evidence="8">Cell division protein FtsQ</fullName>
    </submittedName>
</protein>
<name>A0A173TMF7_9FIRM</name>
<dbReference type="InterPro" id="IPR013685">
    <property type="entry name" value="POTRA_FtsQ_type"/>
</dbReference>
<feature type="domain" description="POTRA" evidence="7">
    <location>
        <begin position="40"/>
        <end position="108"/>
    </location>
</feature>
<keyword evidence="1" id="KW-1003">Cell membrane</keyword>
<organism evidence="8 9">
    <name type="scientific">Coprococcus comes</name>
    <dbReference type="NCBI Taxonomy" id="410072"/>
    <lineage>
        <taxon>Bacteria</taxon>
        <taxon>Bacillati</taxon>
        <taxon>Bacillota</taxon>
        <taxon>Clostridia</taxon>
        <taxon>Lachnospirales</taxon>
        <taxon>Lachnospiraceae</taxon>
        <taxon>Coprococcus</taxon>
    </lineage>
</organism>
<gene>
    <name evidence="8" type="ORF">ERS852574_02213</name>
</gene>
<dbReference type="EMBL" id="CYXR01000016">
    <property type="protein sequence ID" value="CUN02398.1"/>
    <property type="molecule type" value="Genomic_DNA"/>
</dbReference>
<keyword evidence="2 8" id="KW-0132">Cell division</keyword>
<keyword evidence="6" id="KW-0472">Membrane</keyword>
<dbReference type="PANTHER" id="PTHR37820:SF1">
    <property type="entry name" value="CELL DIVISION PROTEIN FTSQ"/>
    <property type="match status" value="1"/>
</dbReference>
<evidence type="ECO:0000259" key="7">
    <source>
        <dbReference type="Pfam" id="PF08478"/>
    </source>
</evidence>
<evidence type="ECO:0000256" key="4">
    <source>
        <dbReference type="ARBA" id="ARBA00022989"/>
    </source>
</evidence>
<keyword evidence="3 6" id="KW-0812">Transmembrane</keyword>
<dbReference type="GO" id="GO:0005886">
    <property type="term" value="C:plasma membrane"/>
    <property type="evidence" value="ECO:0007669"/>
    <property type="project" value="TreeGrafter"/>
</dbReference>
<dbReference type="PANTHER" id="PTHR37820">
    <property type="entry name" value="CELL DIVISION PROTEIN DIVIB"/>
    <property type="match status" value="1"/>
</dbReference>
<evidence type="ECO:0000256" key="6">
    <source>
        <dbReference type="SAM" id="Phobius"/>
    </source>
</evidence>
<dbReference type="Proteomes" id="UP000095727">
    <property type="component" value="Unassembled WGS sequence"/>
</dbReference>
<dbReference type="AlphaFoldDB" id="A0A173TMF7"/>
<evidence type="ECO:0000256" key="1">
    <source>
        <dbReference type="ARBA" id="ARBA00022475"/>
    </source>
</evidence>
<evidence type="ECO:0000256" key="2">
    <source>
        <dbReference type="ARBA" id="ARBA00022618"/>
    </source>
</evidence>
<sequence length="256" mass="29036">MPDGMIQKERKKRIIKQAAMKAILVIILVCIAMITFLLLFQVRKIEVSGNQYLSRQEIADWVQDDNWSSNSLYVMIRNHLMNHELLPAMEEANVTMKNPWTVKVTIKEKRVAGYIVSGDECIYFDKDGIVLAKTKELWDGIPCIEGLEVKKVQLYKALPISKANKKAFGNLLDMTMTLKKCDLAPDKIVCSGSDLYLFFGNKCVNVGHTNLEERIMQISPILEKLGDQGGTLYLENFNTDNITITFEKDVIPDLGT</sequence>
<evidence type="ECO:0000256" key="3">
    <source>
        <dbReference type="ARBA" id="ARBA00022692"/>
    </source>
</evidence>
<dbReference type="Pfam" id="PF08478">
    <property type="entry name" value="POTRA_1"/>
    <property type="match status" value="1"/>
</dbReference>
<evidence type="ECO:0000256" key="5">
    <source>
        <dbReference type="ARBA" id="ARBA00023306"/>
    </source>
</evidence>
<accession>A0A173TMF7</accession>
<keyword evidence="4 6" id="KW-1133">Transmembrane helix</keyword>
<reference evidence="8 9" key="1">
    <citation type="submission" date="2015-09" db="EMBL/GenBank/DDBJ databases">
        <authorList>
            <consortium name="Pathogen Informatics"/>
        </authorList>
    </citation>
    <scope>NUCLEOTIDE SEQUENCE [LARGE SCALE GENOMIC DNA]</scope>
    <source>
        <strain evidence="8 9">2789STDY5834962</strain>
    </source>
</reference>
<keyword evidence="5" id="KW-0131">Cell cycle</keyword>
<evidence type="ECO:0000313" key="8">
    <source>
        <dbReference type="EMBL" id="CUN02398.1"/>
    </source>
</evidence>
<dbReference type="InterPro" id="IPR050487">
    <property type="entry name" value="FtsQ_DivIB"/>
</dbReference>
<feature type="transmembrane region" description="Helical" evidence="6">
    <location>
        <begin position="21"/>
        <end position="40"/>
    </location>
</feature>
<proteinExistence type="predicted"/>
<dbReference type="GO" id="GO:0051301">
    <property type="term" value="P:cell division"/>
    <property type="evidence" value="ECO:0007669"/>
    <property type="project" value="UniProtKB-KW"/>
</dbReference>
<evidence type="ECO:0000313" key="9">
    <source>
        <dbReference type="Proteomes" id="UP000095727"/>
    </source>
</evidence>